<feature type="coiled-coil region" evidence="3">
    <location>
        <begin position="90"/>
        <end position="117"/>
    </location>
</feature>
<keyword evidence="9" id="KW-1185">Reference proteome</keyword>
<proteinExistence type="inferred from homology"/>
<accession>A0ABU9Z3P7</accession>
<evidence type="ECO:0000259" key="6">
    <source>
        <dbReference type="Pfam" id="PF25944"/>
    </source>
</evidence>
<evidence type="ECO:0000259" key="5">
    <source>
        <dbReference type="Pfam" id="PF25917"/>
    </source>
</evidence>
<dbReference type="NCBIfam" id="TIGR01730">
    <property type="entry name" value="RND_mfp"/>
    <property type="match status" value="1"/>
</dbReference>
<protein>
    <submittedName>
        <fullName evidence="8">Efflux RND transporter periplasmic adaptor subunit</fullName>
    </submittedName>
</protein>
<dbReference type="PANTHER" id="PTHR30158">
    <property type="entry name" value="ACRA/E-RELATED COMPONENT OF DRUG EFFLUX TRANSPORTER"/>
    <property type="match status" value="1"/>
</dbReference>
<feature type="domain" description="Multidrug resistance protein MdtA-like C-terminal permuted SH3" evidence="7">
    <location>
        <begin position="290"/>
        <end position="352"/>
    </location>
</feature>
<reference evidence="8 9" key="1">
    <citation type="journal article" date="2018" name="Int. J. Syst. Evol. Microbiol.">
        <title>Uliginosibacterium sediminicola sp. nov., isolated from freshwater sediment.</title>
        <authorList>
            <person name="Hwang W.M."/>
            <person name="Kim S.M."/>
            <person name="Kang K."/>
            <person name="Ahn T.Y."/>
        </authorList>
    </citation>
    <scope>NUCLEOTIDE SEQUENCE [LARGE SCALE GENOMIC DNA]</scope>
    <source>
        <strain evidence="8 9">M1-21</strain>
    </source>
</reference>
<name>A0ABU9Z3P7_9RHOO</name>
<organism evidence="8 9">
    <name type="scientific">Uliginosibacterium sediminicola</name>
    <dbReference type="NCBI Taxonomy" id="2024550"/>
    <lineage>
        <taxon>Bacteria</taxon>
        <taxon>Pseudomonadati</taxon>
        <taxon>Pseudomonadota</taxon>
        <taxon>Betaproteobacteria</taxon>
        <taxon>Rhodocyclales</taxon>
        <taxon>Zoogloeaceae</taxon>
        <taxon>Uliginosibacterium</taxon>
    </lineage>
</organism>
<evidence type="ECO:0000259" key="4">
    <source>
        <dbReference type="Pfam" id="PF25876"/>
    </source>
</evidence>
<dbReference type="InterPro" id="IPR058624">
    <property type="entry name" value="MdtA-like_HH"/>
</dbReference>
<dbReference type="Pfam" id="PF25876">
    <property type="entry name" value="HH_MFP_RND"/>
    <property type="match status" value="1"/>
</dbReference>
<keyword evidence="3" id="KW-0175">Coiled coil</keyword>
<evidence type="ECO:0000313" key="9">
    <source>
        <dbReference type="Proteomes" id="UP001410394"/>
    </source>
</evidence>
<dbReference type="EMBL" id="JBDIVE010000014">
    <property type="protein sequence ID" value="MEN3070514.1"/>
    <property type="molecule type" value="Genomic_DNA"/>
</dbReference>
<dbReference type="Pfam" id="PF25967">
    <property type="entry name" value="RND-MFP_C"/>
    <property type="match status" value="1"/>
</dbReference>
<evidence type="ECO:0000313" key="8">
    <source>
        <dbReference type="EMBL" id="MEN3070514.1"/>
    </source>
</evidence>
<dbReference type="Gene3D" id="1.10.287.470">
    <property type="entry name" value="Helix hairpin bin"/>
    <property type="match status" value="1"/>
</dbReference>
<feature type="domain" description="Multidrug resistance protein MdtA-like beta-barrel" evidence="6">
    <location>
        <begin position="196"/>
        <end position="286"/>
    </location>
</feature>
<dbReference type="Pfam" id="PF25944">
    <property type="entry name" value="Beta-barrel_RND"/>
    <property type="match status" value="1"/>
</dbReference>
<dbReference type="InterPro" id="IPR006143">
    <property type="entry name" value="RND_pump_MFP"/>
</dbReference>
<feature type="domain" description="Multidrug resistance protein MdtA-like alpha-helical hairpin" evidence="4">
    <location>
        <begin position="89"/>
        <end position="159"/>
    </location>
</feature>
<dbReference type="InterPro" id="IPR058625">
    <property type="entry name" value="MdtA-like_BSH"/>
</dbReference>
<evidence type="ECO:0000259" key="7">
    <source>
        <dbReference type="Pfam" id="PF25967"/>
    </source>
</evidence>
<evidence type="ECO:0000256" key="2">
    <source>
        <dbReference type="ARBA" id="ARBA00009477"/>
    </source>
</evidence>
<dbReference type="Gene3D" id="2.40.420.20">
    <property type="match status" value="1"/>
</dbReference>
<evidence type="ECO:0000256" key="3">
    <source>
        <dbReference type="SAM" id="Coils"/>
    </source>
</evidence>
<sequence>MFGLLLGACSKAPQSGQPQGGPSEVGVVTIAPQTVALSSELPGRTSAFQIAEVRPQVNGIIKNRLFTEGGEVKAGAPLYLIDPATYQATLDSAQAALAKAEATVASTRAKAQRYEELASIKAVSQQDRDDAVAAQKQAEADVAVAKANVATARINLAYTNVAAPISGRIGKSEVTAGALVTANQTTALSTIQQLDPIYVDVTQSNAELLRLRQDLKSGRLKSAGANQARVKLLLEDGSVYPLEGKLTFADVTVDQDTGSVTLRAIFPNPEHVLLPGMYVRARVEQGLRENAILVPQQGVTRDTKGNATAMVLNAEDKVEPRVLKTERAVGDKWLVSEGLSAGDRLIVEGLQRVRPGAPAKAVAAGASAPAAAK</sequence>
<dbReference type="Proteomes" id="UP001410394">
    <property type="component" value="Unassembled WGS sequence"/>
</dbReference>
<dbReference type="Gene3D" id="2.40.30.170">
    <property type="match status" value="1"/>
</dbReference>
<feature type="domain" description="Multidrug resistance protein MdtA-like barrel-sandwich hybrid" evidence="5">
    <location>
        <begin position="50"/>
        <end position="192"/>
    </location>
</feature>
<dbReference type="InterPro" id="IPR058627">
    <property type="entry name" value="MdtA-like_C"/>
</dbReference>
<comment type="subcellular location">
    <subcellularLocation>
        <location evidence="1">Cell envelope</location>
    </subcellularLocation>
</comment>
<comment type="caution">
    <text evidence="8">The sequence shown here is derived from an EMBL/GenBank/DDBJ whole genome shotgun (WGS) entry which is preliminary data.</text>
</comment>
<comment type="similarity">
    <text evidence="2">Belongs to the membrane fusion protein (MFP) (TC 8.A.1) family.</text>
</comment>
<dbReference type="RefSeq" id="WP_345921290.1">
    <property type="nucleotide sequence ID" value="NZ_JBDIVE010000014.1"/>
</dbReference>
<dbReference type="InterPro" id="IPR058626">
    <property type="entry name" value="MdtA-like_b-barrel"/>
</dbReference>
<dbReference type="Gene3D" id="2.40.50.100">
    <property type="match status" value="1"/>
</dbReference>
<dbReference type="PANTHER" id="PTHR30158:SF3">
    <property type="entry name" value="MULTIDRUG EFFLUX PUMP SUBUNIT ACRA-RELATED"/>
    <property type="match status" value="1"/>
</dbReference>
<evidence type="ECO:0000256" key="1">
    <source>
        <dbReference type="ARBA" id="ARBA00004196"/>
    </source>
</evidence>
<gene>
    <name evidence="8" type="ORF">ABDB84_18665</name>
</gene>
<dbReference type="SUPFAM" id="SSF111369">
    <property type="entry name" value="HlyD-like secretion proteins"/>
    <property type="match status" value="1"/>
</dbReference>
<dbReference type="Pfam" id="PF25917">
    <property type="entry name" value="BSH_RND"/>
    <property type="match status" value="1"/>
</dbReference>